<keyword evidence="3" id="KW-1185">Reference proteome</keyword>
<dbReference type="Proteomes" id="UP000299102">
    <property type="component" value="Unassembled WGS sequence"/>
</dbReference>
<dbReference type="AlphaFoldDB" id="A0A4C2AD98"/>
<protein>
    <submittedName>
        <fullName evidence="2">Paramyosin, long form</fullName>
    </submittedName>
</protein>
<dbReference type="STRING" id="151549.A0A4C2AD98"/>
<reference evidence="2 3" key="1">
    <citation type="journal article" date="2019" name="Commun. Biol.">
        <title>The bagworm genome reveals a unique fibroin gene that provides high tensile strength.</title>
        <authorList>
            <person name="Kono N."/>
            <person name="Nakamura H."/>
            <person name="Ohtoshi R."/>
            <person name="Tomita M."/>
            <person name="Numata K."/>
            <person name="Arakawa K."/>
        </authorList>
    </citation>
    <scope>NUCLEOTIDE SEQUENCE [LARGE SCALE GENOMIC DNA]</scope>
</reference>
<gene>
    <name evidence="2" type="primary">Prm</name>
    <name evidence="2" type="ORF">EVAR_71513_1</name>
</gene>
<comment type="caution">
    <text evidence="2">The sequence shown here is derived from an EMBL/GenBank/DDBJ whole genome shotgun (WGS) entry which is preliminary data.</text>
</comment>
<proteinExistence type="predicted"/>
<accession>A0A4C2AD98</accession>
<sequence>MFPLRGLVGGVGWSGGAVNTEKLRSTFHRSSVLSSGGRHLRCCGLVLPARDRQESNRKRSQQVASSPVFTAPMCASDPPGGGGRAAGQSGVLAVTIRELETTGWSGAGGGARAGAAAARGGAAAGAAELRAGRTGSLSLVERCPTGNVAPSSVDPQTNPATMSAVAKTSKYTYRSSGGGTTDVNIEYSADLSALSRLEVRARRRPPSTVQCCAVTVSPRYVDVVRLLHDDLESERELRQRVRAKFTSCFDFVYTTGDEM</sequence>
<feature type="region of interest" description="Disordered" evidence="1">
    <location>
        <begin position="52"/>
        <end position="87"/>
    </location>
</feature>
<name>A0A4C2AD98_EUMVA</name>
<evidence type="ECO:0000256" key="1">
    <source>
        <dbReference type="SAM" id="MobiDB-lite"/>
    </source>
</evidence>
<evidence type="ECO:0000313" key="2">
    <source>
        <dbReference type="EMBL" id="GBP97179.1"/>
    </source>
</evidence>
<dbReference type="OrthoDB" id="312459at2759"/>
<evidence type="ECO:0000313" key="3">
    <source>
        <dbReference type="Proteomes" id="UP000299102"/>
    </source>
</evidence>
<organism evidence="2 3">
    <name type="scientific">Eumeta variegata</name>
    <name type="common">Bagworm moth</name>
    <name type="synonym">Eumeta japonica</name>
    <dbReference type="NCBI Taxonomy" id="151549"/>
    <lineage>
        <taxon>Eukaryota</taxon>
        <taxon>Metazoa</taxon>
        <taxon>Ecdysozoa</taxon>
        <taxon>Arthropoda</taxon>
        <taxon>Hexapoda</taxon>
        <taxon>Insecta</taxon>
        <taxon>Pterygota</taxon>
        <taxon>Neoptera</taxon>
        <taxon>Endopterygota</taxon>
        <taxon>Lepidoptera</taxon>
        <taxon>Glossata</taxon>
        <taxon>Ditrysia</taxon>
        <taxon>Tineoidea</taxon>
        <taxon>Psychidae</taxon>
        <taxon>Oiketicinae</taxon>
        <taxon>Eumeta</taxon>
    </lineage>
</organism>
<dbReference type="EMBL" id="BGZK01002888">
    <property type="protein sequence ID" value="GBP97179.1"/>
    <property type="molecule type" value="Genomic_DNA"/>
</dbReference>